<organism evidence="1 2">
    <name type="scientific">Tenggerimyces flavus</name>
    <dbReference type="NCBI Taxonomy" id="1708749"/>
    <lineage>
        <taxon>Bacteria</taxon>
        <taxon>Bacillati</taxon>
        <taxon>Actinomycetota</taxon>
        <taxon>Actinomycetes</taxon>
        <taxon>Propionibacteriales</taxon>
        <taxon>Nocardioidaceae</taxon>
        <taxon>Tenggerimyces</taxon>
    </lineage>
</organism>
<dbReference type="PANTHER" id="PTHR10091">
    <property type="entry name" value="ALDOSE-1-EPIMERASE"/>
    <property type="match status" value="1"/>
</dbReference>
<dbReference type="Gene3D" id="2.70.98.10">
    <property type="match status" value="1"/>
</dbReference>
<keyword evidence="2" id="KW-1185">Reference proteome</keyword>
<comment type="caution">
    <text evidence="1">The sequence shown here is derived from an EMBL/GenBank/DDBJ whole genome shotgun (WGS) entry which is preliminary data.</text>
</comment>
<dbReference type="CDD" id="cd09022">
    <property type="entry name" value="Aldose_epim_Ec_YihR"/>
    <property type="match status" value="1"/>
</dbReference>
<dbReference type="PANTHER" id="PTHR10091:SF0">
    <property type="entry name" value="GALACTOSE MUTAROTASE"/>
    <property type="match status" value="1"/>
</dbReference>
<proteinExistence type="predicted"/>
<dbReference type="EMBL" id="JBHRZH010000023">
    <property type="protein sequence ID" value="MFC3764168.1"/>
    <property type="molecule type" value="Genomic_DNA"/>
</dbReference>
<dbReference type="SUPFAM" id="SSF74650">
    <property type="entry name" value="Galactose mutarotase-like"/>
    <property type="match status" value="1"/>
</dbReference>
<protein>
    <submittedName>
        <fullName evidence="1">Aldose 1-epimerase family protein</fullName>
    </submittedName>
</protein>
<gene>
    <name evidence="1" type="ORF">ACFOUW_25260</name>
</gene>
<name>A0ABV7YJA9_9ACTN</name>
<sequence>MRASGEQFEIAAGDYSAVVTEVGATLRMLRYEDRDLVAGFDADEMMPMFRGAVIAPWPNRIADGKYEFGGEAYQLPLNEPARRTALHGLVSWAAWRVASHEPGSVVLTHRLFPQSGYPFLLDLTMSYSLDDKGLTCQLTAANAGDIEAPYGMASHSYLVAGQGRVDDWTLTLGASTYLTVTPDRLLPVGLVDVGGTPYDFRAGRPLSGLSVDHAFTDLTRSGAGLASAQLLAGDGTGVEVVWDSTTCGWAQVHTADRPERRFDRAGLAFEPMTCPPDAFNSGRGLVVLKPGDDHQAWWRVSAL</sequence>
<reference evidence="2" key="1">
    <citation type="journal article" date="2019" name="Int. J. Syst. Evol. Microbiol.">
        <title>The Global Catalogue of Microorganisms (GCM) 10K type strain sequencing project: providing services to taxonomists for standard genome sequencing and annotation.</title>
        <authorList>
            <consortium name="The Broad Institute Genomics Platform"/>
            <consortium name="The Broad Institute Genome Sequencing Center for Infectious Disease"/>
            <person name="Wu L."/>
            <person name="Ma J."/>
        </authorList>
    </citation>
    <scope>NUCLEOTIDE SEQUENCE [LARGE SCALE GENOMIC DNA]</scope>
    <source>
        <strain evidence="2">CGMCC 4.7241</strain>
    </source>
</reference>
<dbReference type="RefSeq" id="WP_205114852.1">
    <property type="nucleotide sequence ID" value="NZ_JAFBCM010000001.1"/>
</dbReference>
<evidence type="ECO:0000313" key="2">
    <source>
        <dbReference type="Proteomes" id="UP001595699"/>
    </source>
</evidence>
<dbReference type="InterPro" id="IPR011013">
    <property type="entry name" value="Gal_mutarotase_sf_dom"/>
</dbReference>
<dbReference type="Proteomes" id="UP001595699">
    <property type="component" value="Unassembled WGS sequence"/>
</dbReference>
<dbReference type="Pfam" id="PF01263">
    <property type="entry name" value="Aldose_epim"/>
    <property type="match status" value="1"/>
</dbReference>
<dbReference type="InterPro" id="IPR037480">
    <property type="entry name" value="YihR-like"/>
</dbReference>
<evidence type="ECO:0000313" key="1">
    <source>
        <dbReference type="EMBL" id="MFC3764168.1"/>
    </source>
</evidence>
<dbReference type="InterPro" id="IPR014718">
    <property type="entry name" value="GH-type_carb-bd"/>
</dbReference>
<accession>A0ABV7YJA9</accession>
<dbReference type="InterPro" id="IPR008183">
    <property type="entry name" value="Aldose_1/G6P_1-epimerase"/>
</dbReference>